<reference evidence="2" key="1">
    <citation type="journal article" date="2004" name="Environ. Microbiol.">
        <title>The genome of Desulfotalea psychrophila, a sulfate-reducing bacterium from permanently cold Arctic sediments.</title>
        <authorList>
            <person name="Rabus R."/>
            <person name="Ruepp A."/>
            <person name="Frickey T."/>
            <person name="Rattei T."/>
            <person name="Fartmann B."/>
            <person name="Stark M."/>
            <person name="Bauer M."/>
            <person name="Zibat A."/>
            <person name="Lombardot T."/>
            <person name="Becker I."/>
            <person name="Amann J."/>
            <person name="Gellner K."/>
            <person name="Teeling H."/>
            <person name="Leuschner W.D."/>
            <person name="Gloeckner F.-O."/>
            <person name="Lupas A.N."/>
            <person name="Amann R."/>
            <person name="Klenk H.-P."/>
        </authorList>
    </citation>
    <scope>NUCLEOTIDE SEQUENCE [LARGE SCALE GENOMIC DNA]</scope>
    <source>
        <strain evidence="2">DSM 12343 / LSv54</strain>
    </source>
</reference>
<dbReference type="eggNOG" id="COG1816">
    <property type="taxonomic scope" value="Bacteria"/>
</dbReference>
<gene>
    <name evidence="1" type="ordered locus">DP2162</name>
</gene>
<organism evidence="1 2">
    <name type="scientific">Desulfotalea psychrophila (strain LSv54 / DSM 12343)</name>
    <dbReference type="NCBI Taxonomy" id="177439"/>
    <lineage>
        <taxon>Bacteria</taxon>
        <taxon>Pseudomonadati</taxon>
        <taxon>Thermodesulfobacteriota</taxon>
        <taxon>Desulfobulbia</taxon>
        <taxon>Desulfobulbales</taxon>
        <taxon>Desulfocapsaceae</taxon>
        <taxon>Desulfotalea</taxon>
    </lineage>
</organism>
<dbReference type="Gene3D" id="3.20.20.140">
    <property type="entry name" value="Metal-dependent hydrolases"/>
    <property type="match status" value="1"/>
</dbReference>
<dbReference type="SUPFAM" id="SSF51556">
    <property type="entry name" value="Metallo-dependent hydrolases"/>
    <property type="match status" value="1"/>
</dbReference>
<dbReference type="InterPro" id="IPR032466">
    <property type="entry name" value="Metal_Hydrolase"/>
</dbReference>
<sequence length="249" mass="29158">MVFLLLLDDHRLAWKLRQYCPLKMQRFQVDNPQKAGTSLGHYSDMSELDEYIREALPPKELRCAEDGHNREAHKINNDYQHRQDVRERGSEKIFKKYEATGKLDKYETICDDDLLLLELIQDSLIQKICDKEIIIETNPTSNVYISFLGDHAEHPIFRWHPINREDLNTGARFNPHGLRTSKAKVCINTDDPAIFVTSLPNEYDLLKNAALSKHSHNQEEVEVWLEGIRKTGLDIFDYDHLEHEYSKIQ</sequence>
<dbReference type="RefSeq" id="WP_011189403.1">
    <property type="nucleotide sequence ID" value="NC_006138.1"/>
</dbReference>
<dbReference type="AlphaFoldDB" id="Q6AL84"/>
<keyword evidence="2" id="KW-1185">Reference proteome</keyword>
<dbReference type="EMBL" id="CR522870">
    <property type="protein sequence ID" value="CAG36891.1"/>
    <property type="molecule type" value="Genomic_DNA"/>
</dbReference>
<dbReference type="KEGG" id="dps:DP2162"/>
<dbReference type="STRING" id="177439.DP2162"/>
<proteinExistence type="predicted"/>
<evidence type="ECO:0008006" key="3">
    <source>
        <dbReference type="Google" id="ProtNLM"/>
    </source>
</evidence>
<dbReference type="Proteomes" id="UP000000602">
    <property type="component" value="Chromosome"/>
</dbReference>
<evidence type="ECO:0000313" key="2">
    <source>
        <dbReference type="Proteomes" id="UP000000602"/>
    </source>
</evidence>
<evidence type="ECO:0000313" key="1">
    <source>
        <dbReference type="EMBL" id="CAG36891.1"/>
    </source>
</evidence>
<dbReference type="HOGENOM" id="CLU_1114415_0_0_7"/>
<dbReference type="OrthoDB" id="105475at2"/>
<name>Q6AL84_DESPS</name>
<protein>
    <recommendedName>
        <fullName evidence="3">Adenosine deaminase domain-containing protein</fullName>
    </recommendedName>
</protein>
<accession>Q6AL84</accession>